<dbReference type="Proteomes" id="UP001222275">
    <property type="component" value="Chromosome"/>
</dbReference>
<sequence length="472" mass="56201">MSLKVVKKIFTYEEAKGFLSDYWYWNPQEIVCYEQKYFEIAENEPRLPDNPIESFRDNVDFFAFSTLFGEYFLTYEEAKDYCTAEYNKLPVDEKPNDLLSYYQKLRKVNNRLPCTPLKKYKNQGWDSIVVMFGLPEPIAFYSYEQAKDYCTGEYYKLSKDEKPNNLNHFYQELLKGENRLPCNPGQCYKNYGWMGIRDMFDLPEPIAFYSYEQAKDYCTGEYYKLSKDEKPNSLVCYFQELRKGNNRLPSSPSVIYKNQGWVSYRLMFGLPEPIAFYSYEQAKDYCTGEYNKLSDVEKPNNLNHFYQELIKSESRLPCNPDQCYKNYGWMGIRGMFGLQALYTYEAAKDYCTGEYNNLPEDEKPNSLQRYYRELRKGNNRLPSTPSTTYNHKGWVGLEVMFGLPEPIVFYTYEEAKNYCTGEYYKLSEDEKLNSLRRYYQELRKGNNRLPSNPDKSYKNQDWVSYRLMFGLD</sequence>
<protein>
    <recommendedName>
        <fullName evidence="3">Sulfatase-modifying factor enzyme 1</fullName>
    </recommendedName>
</protein>
<evidence type="ECO:0000313" key="2">
    <source>
        <dbReference type="Proteomes" id="UP001222275"/>
    </source>
</evidence>
<evidence type="ECO:0000313" key="1">
    <source>
        <dbReference type="EMBL" id="WEJ62643.1"/>
    </source>
</evidence>
<reference evidence="1 2" key="1">
    <citation type="submission" date="2022-06" db="EMBL/GenBank/DDBJ databases">
        <title>Thiomicrohabdus sp. nov, an obligately chemolithoautotrophic, sulfur-oxidizing bacterium isolated from beach of Guanyin Mountain. Amoy.</title>
        <authorList>
            <person name="Zhu H."/>
        </authorList>
    </citation>
    <scope>NUCLEOTIDE SEQUENCE [LARGE SCALE GENOMIC DNA]</scope>
    <source>
        <strain evidence="1 2">XGS-01</strain>
    </source>
</reference>
<proteinExistence type="predicted"/>
<gene>
    <name evidence="1" type="ORF">NR989_11640</name>
</gene>
<evidence type="ECO:0008006" key="3">
    <source>
        <dbReference type="Google" id="ProtNLM"/>
    </source>
</evidence>
<organism evidence="1 2">
    <name type="scientific">Thiomicrorhabdus lithotrophica</name>
    <dbReference type="NCBI Taxonomy" id="2949997"/>
    <lineage>
        <taxon>Bacteria</taxon>
        <taxon>Pseudomonadati</taxon>
        <taxon>Pseudomonadota</taxon>
        <taxon>Gammaproteobacteria</taxon>
        <taxon>Thiotrichales</taxon>
        <taxon>Piscirickettsiaceae</taxon>
        <taxon>Thiomicrorhabdus</taxon>
    </lineage>
</organism>
<dbReference type="EMBL" id="CP102381">
    <property type="protein sequence ID" value="WEJ62643.1"/>
    <property type="molecule type" value="Genomic_DNA"/>
</dbReference>
<accession>A0ABY8CEV7</accession>
<dbReference type="RefSeq" id="WP_275594900.1">
    <property type="nucleotide sequence ID" value="NZ_CP102381.1"/>
</dbReference>
<keyword evidence="2" id="KW-1185">Reference proteome</keyword>
<name>A0ABY8CEV7_9GAMM</name>